<keyword evidence="3" id="KW-1185">Reference proteome</keyword>
<dbReference type="InterPro" id="IPR029032">
    <property type="entry name" value="AhpD-like"/>
</dbReference>
<sequence length="145" mass="15738">MRIDLRSTAPDVYRALGSLEKYIRSSGLPAATIDLLYLRISQLNGCAYCVDLHSADLKKLGEDDRRVWGVAAWRESPFYTPAERAALALAEEGTLLPGGEGVSDAVWAEAAAHYPQELLAALVATIAQMNAMNRLGVINRLSPQP</sequence>
<accession>A0ABN1RUJ3</accession>
<name>A0ABN1RUJ3_9ACTN</name>
<dbReference type="Pfam" id="PF02627">
    <property type="entry name" value="CMD"/>
    <property type="match status" value="1"/>
</dbReference>
<dbReference type="InterPro" id="IPR004675">
    <property type="entry name" value="AhpD_core"/>
</dbReference>
<dbReference type="EMBL" id="BAAAHH010000033">
    <property type="protein sequence ID" value="GAA0964181.1"/>
    <property type="molecule type" value="Genomic_DNA"/>
</dbReference>
<evidence type="ECO:0000313" key="2">
    <source>
        <dbReference type="EMBL" id="GAA0964181.1"/>
    </source>
</evidence>
<dbReference type="NCBIfam" id="TIGR00778">
    <property type="entry name" value="ahpD_dom"/>
    <property type="match status" value="1"/>
</dbReference>
<reference evidence="2 3" key="1">
    <citation type="journal article" date="2019" name="Int. J. Syst. Evol. Microbiol.">
        <title>The Global Catalogue of Microorganisms (GCM) 10K type strain sequencing project: providing services to taxonomists for standard genome sequencing and annotation.</title>
        <authorList>
            <consortium name="The Broad Institute Genomics Platform"/>
            <consortium name="The Broad Institute Genome Sequencing Center for Infectious Disease"/>
            <person name="Wu L."/>
            <person name="Ma J."/>
        </authorList>
    </citation>
    <scope>NUCLEOTIDE SEQUENCE [LARGE SCALE GENOMIC DNA]</scope>
    <source>
        <strain evidence="2 3">JCM 10696</strain>
    </source>
</reference>
<feature type="domain" description="Carboxymuconolactone decarboxylase-like" evidence="1">
    <location>
        <begin position="10"/>
        <end position="92"/>
    </location>
</feature>
<evidence type="ECO:0000259" key="1">
    <source>
        <dbReference type="Pfam" id="PF02627"/>
    </source>
</evidence>
<dbReference type="InterPro" id="IPR003779">
    <property type="entry name" value="CMD-like"/>
</dbReference>
<dbReference type="SUPFAM" id="SSF69118">
    <property type="entry name" value="AhpD-like"/>
    <property type="match status" value="1"/>
</dbReference>
<dbReference type="Gene3D" id="1.20.1290.10">
    <property type="entry name" value="AhpD-like"/>
    <property type="match status" value="1"/>
</dbReference>
<dbReference type="Proteomes" id="UP001500665">
    <property type="component" value="Unassembled WGS sequence"/>
</dbReference>
<dbReference type="PANTHER" id="PTHR34846">
    <property type="entry name" value="4-CARBOXYMUCONOLACTONE DECARBOXYLASE FAMILY PROTEIN (AFU_ORTHOLOGUE AFUA_6G11590)"/>
    <property type="match status" value="1"/>
</dbReference>
<gene>
    <name evidence="2" type="ORF">GCM10009550_61470</name>
</gene>
<dbReference type="PANTHER" id="PTHR34846:SF7">
    <property type="entry name" value="BLL7811 PROTEIN"/>
    <property type="match status" value="1"/>
</dbReference>
<dbReference type="RefSeq" id="WP_344244677.1">
    <property type="nucleotide sequence ID" value="NZ_BAAAHH010000033.1"/>
</dbReference>
<organism evidence="2 3">
    <name type="scientific">Actinocorallia libanotica</name>
    <dbReference type="NCBI Taxonomy" id="46162"/>
    <lineage>
        <taxon>Bacteria</taxon>
        <taxon>Bacillati</taxon>
        <taxon>Actinomycetota</taxon>
        <taxon>Actinomycetes</taxon>
        <taxon>Streptosporangiales</taxon>
        <taxon>Thermomonosporaceae</taxon>
        <taxon>Actinocorallia</taxon>
    </lineage>
</organism>
<comment type="caution">
    <text evidence="2">The sequence shown here is derived from an EMBL/GenBank/DDBJ whole genome shotgun (WGS) entry which is preliminary data.</text>
</comment>
<protein>
    <submittedName>
        <fullName evidence="2">Carboxymuconolactone decarboxylase family protein</fullName>
    </submittedName>
</protein>
<proteinExistence type="predicted"/>
<evidence type="ECO:0000313" key="3">
    <source>
        <dbReference type="Proteomes" id="UP001500665"/>
    </source>
</evidence>